<keyword evidence="11" id="KW-1185">Reference proteome</keyword>
<dbReference type="EC" id="1.1.1.31" evidence="3"/>
<dbReference type="InterPro" id="IPR029154">
    <property type="entry name" value="HIBADH-like_NADP-bd"/>
</dbReference>
<dbReference type="PANTHER" id="PTHR22981:SF7">
    <property type="entry name" value="3-HYDROXYISOBUTYRATE DEHYDROGENASE, MITOCHONDRIAL"/>
    <property type="match status" value="1"/>
</dbReference>
<dbReference type="Pfam" id="PF03446">
    <property type="entry name" value="NAD_binding_2"/>
    <property type="match status" value="1"/>
</dbReference>
<dbReference type="InterPro" id="IPR002204">
    <property type="entry name" value="3-OH-isobutyrate_DH-rel_CS"/>
</dbReference>
<comment type="caution">
    <text evidence="10">The sequence shown here is derived from an EMBL/GenBank/DDBJ whole genome shotgun (WGS) entry which is preliminary data.</text>
</comment>
<dbReference type="EMBL" id="ULHB01000051">
    <property type="protein sequence ID" value="SYW79275.1"/>
    <property type="molecule type" value="Genomic_DNA"/>
</dbReference>
<evidence type="ECO:0000256" key="3">
    <source>
        <dbReference type="ARBA" id="ARBA00012991"/>
    </source>
</evidence>
<dbReference type="GO" id="GO:0006574">
    <property type="term" value="P:L-valine catabolic process"/>
    <property type="evidence" value="ECO:0007669"/>
    <property type="project" value="TreeGrafter"/>
</dbReference>
<dbReference type="GO" id="GO:0051287">
    <property type="term" value="F:NAD binding"/>
    <property type="evidence" value="ECO:0007669"/>
    <property type="project" value="InterPro"/>
</dbReference>
<dbReference type="GO" id="GO:0008442">
    <property type="term" value="F:3-hydroxyisobutyrate dehydrogenase activity"/>
    <property type="evidence" value="ECO:0007669"/>
    <property type="project" value="UniProtKB-EC"/>
</dbReference>
<keyword evidence="6" id="KW-0520">NAD</keyword>
<dbReference type="Pfam" id="PF14833">
    <property type="entry name" value="NAD_binding_11"/>
    <property type="match status" value="1"/>
</dbReference>
<protein>
    <recommendedName>
        <fullName evidence="3">3-hydroxyisobutyrate dehydrogenase</fullName>
        <ecNumber evidence="3">1.1.1.31</ecNumber>
    </recommendedName>
</protein>
<dbReference type="Gene3D" id="1.10.1040.10">
    <property type="entry name" value="N-(1-d-carboxylethyl)-l-norvaline Dehydrogenase, domain 2"/>
    <property type="match status" value="1"/>
</dbReference>
<proteinExistence type="inferred from homology"/>
<dbReference type="SUPFAM" id="SSF51735">
    <property type="entry name" value="NAD(P)-binding Rossmann-fold domains"/>
    <property type="match status" value="1"/>
</dbReference>
<reference evidence="10" key="1">
    <citation type="submission" date="2018-08" db="EMBL/GenBank/DDBJ databases">
        <authorList>
            <person name="Guldener U."/>
        </authorList>
    </citation>
    <scope>NUCLEOTIDE SEQUENCE</scope>
    <source>
        <strain evidence="10">UB2</strain>
    </source>
</reference>
<sequence length="389" mass="41051">MPSILDNTHHHNLRRLNRRAFFTMLPTSRLLINQTLRRCAPHDRSKTIGFIGLGAMGKEMANNLLSKTLSANKDPAVTFVVHDAFEQSITRFLTANTSLFSNRNILAASSPAGIAKLSGTIVTMLPSSPQVKSVYTEENGILEGLESFKCASADDVQAKTLCIDCTTLDPKVAVDTAAFIKNANTNGAFDMIDAPVSGGVVGANAGTLSFMVGSDSTETFAAAEPRLALMGSRAIHCGKNGNGLIAKIANNLLLGISMLGVTEAMLLGTAHGLPPNVLAGIINTSTGKCWSSEVNNPCPGALEGTKYSPPADRDYQGGFAARLMAKDLKLAMNTAKLEGVPTPLGQLTASIYEALGGNEEYGGKDFAIAYKALRAALGREEFKGGREDV</sequence>
<keyword evidence="4" id="KW-0101">Branched-chain amino acid catabolism</keyword>
<evidence type="ECO:0000256" key="6">
    <source>
        <dbReference type="ARBA" id="ARBA00023027"/>
    </source>
</evidence>
<evidence type="ECO:0000259" key="8">
    <source>
        <dbReference type="Pfam" id="PF03446"/>
    </source>
</evidence>
<evidence type="ECO:0000256" key="7">
    <source>
        <dbReference type="ARBA" id="ARBA00049197"/>
    </source>
</evidence>
<dbReference type="Proteomes" id="UP000658997">
    <property type="component" value="Unassembled WGS sequence"/>
</dbReference>
<name>A0A8H8QP33_9BASI</name>
<dbReference type="PROSITE" id="PS00895">
    <property type="entry name" value="3_HYDROXYISOBUT_DH"/>
    <property type="match status" value="1"/>
</dbReference>
<comment type="catalytic activity">
    <reaction evidence="7">
        <text>3-hydroxy-2-methylpropanoate + NAD(+) = 2-methyl-3-oxopropanoate + NADH + H(+)</text>
        <dbReference type="Rhea" id="RHEA:17681"/>
        <dbReference type="ChEBI" id="CHEBI:11805"/>
        <dbReference type="ChEBI" id="CHEBI:15378"/>
        <dbReference type="ChEBI" id="CHEBI:57540"/>
        <dbReference type="ChEBI" id="CHEBI:57700"/>
        <dbReference type="ChEBI" id="CHEBI:57945"/>
        <dbReference type="EC" id="1.1.1.31"/>
    </reaction>
</comment>
<evidence type="ECO:0000259" key="9">
    <source>
        <dbReference type="Pfam" id="PF14833"/>
    </source>
</evidence>
<dbReference type="FunFam" id="3.40.50.720:FF:000746">
    <property type="entry name" value="3-hydroxyisobutyrate dehydrogenase, mitochondrial"/>
    <property type="match status" value="1"/>
</dbReference>
<keyword evidence="5" id="KW-0560">Oxidoreductase</keyword>
<evidence type="ECO:0000313" key="11">
    <source>
        <dbReference type="Proteomes" id="UP000658997"/>
    </source>
</evidence>
<organism evidence="10 11">
    <name type="scientific">Ustilago bromivora</name>
    <dbReference type="NCBI Taxonomy" id="307758"/>
    <lineage>
        <taxon>Eukaryota</taxon>
        <taxon>Fungi</taxon>
        <taxon>Dikarya</taxon>
        <taxon>Basidiomycota</taxon>
        <taxon>Ustilaginomycotina</taxon>
        <taxon>Ustilaginomycetes</taxon>
        <taxon>Ustilaginales</taxon>
        <taxon>Ustilaginaceae</taxon>
        <taxon>Ustilago</taxon>
    </lineage>
</organism>
<dbReference type="PANTHER" id="PTHR22981">
    <property type="entry name" value="3-HYDROXYISOBUTYRATE DEHYDROGENASE-RELATED"/>
    <property type="match status" value="1"/>
</dbReference>
<gene>
    <name evidence="10" type="ORF">UBRO2_02959</name>
</gene>
<dbReference type="InterPro" id="IPR013328">
    <property type="entry name" value="6PGD_dom2"/>
</dbReference>
<dbReference type="GO" id="GO:0050661">
    <property type="term" value="F:NADP binding"/>
    <property type="evidence" value="ECO:0007669"/>
    <property type="project" value="InterPro"/>
</dbReference>
<dbReference type="AlphaFoldDB" id="A0A8H8QP33"/>
<evidence type="ECO:0000256" key="1">
    <source>
        <dbReference type="ARBA" id="ARBA00005109"/>
    </source>
</evidence>
<evidence type="ECO:0000256" key="2">
    <source>
        <dbReference type="ARBA" id="ARBA00006013"/>
    </source>
</evidence>
<dbReference type="InterPro" id="IPR006115">
    <property type="entry name" value="6PGDH_NADP-bd"/>
</dbReference>
<evidence type="ECO:0000256" key="5">
    <source>
        <dbReference type="ARBA" id="ARBA00023002"/>
    </source>
</evidence>
<comment type="pathway">
    <text evidence="1">Amino-acid degradation; L-valine degradation.</text>
</comment>
<dbReference type="Gene3D" id="3.40.50.720">
    <property type="entry name" value="NAD(P)-binding Rossmann-like Domain"/>
    <property type="match status" value="1"/>
</dbReference>
<dbReference type="GO" id="GO:0005739">
    <property type="term" value="C:mitochondrion"/>
    <property type="evidence" value="ECO:0007669"/>
    <property type="project" value="TreeGrafter"/>
</dbReference>
<dbReference type="SUPFAM" id="SSF48179">
    <property type="entry name" value="6-phosphogluconate dehydrogenase C-terminal domain-like"/>
    <property type="match status" value="1"/>
</dbReference>
<comment type="similarity">
    <text evidence="2">Belongs to the HIBADH-related family. 3-hydroxyisobutyrate dehydrogenase subfamily.</text>
</comment>
<dbReference type="InterPro" id="IPR036291">
    <property type="entry name" value="NAD(P)-bd_dom_sf"/>
</dbReference>
<dbReference type="InterPro" id="IPR008927">
    <property type="entry name" value="6-PGluconate_DH-like_C_sf"/>
</dbReference>
<accession>A0A8H8QP33</accession>
<dbReference type="FunFam" id="1.10.1040.10:FF:000006">
    <property type="entry name" value="3-hydroxyisobutyrate dehydrogenase"/>
    <property type="match status" value="1"/>
</dbReference>
<evidence type="ECO:0000256" key="4">
    <source>
        <dbReference type="ARBA" id="ARBA00022456"/>
    </source>
</evidence>
<evidence type="ECO:0000313" key="10">
    <source>
        <dbReference type="EMBL" id="SYW79275.1"/>
    </source>
</evidence>
<feature type="domain" description="6-phosphogluconate dehydrogenase NADP-binding" evidence="8">
    <location>
        <begin position="47"/>
        <end position="238"/>
    </location>
</feature>
<feature type="domain" description="3-hydroxyisobutyrate dehydrogenase-like NAD-binding" evidence="9">
    <location>
        <begin position="241"/>
        <end position="372"/>
    </location>
</feature>